<evidence type="ECO:0000256" key="1">
    <source>
        <dbReference type="SAM" id="MobiDB-lite"/>
    </source>
</evidence>
<feature type="compositionally biased region" description="Acidic residues" evidence="1">
    <location>
        <begin position="11"/>
        <end position="25"/>
    </location>
</feature>
<reference evidence="2" key="1">
    <citation type="journal article" date="2010" name="New Phytol.">
        <title>Tissue-specific silencing of homoeologs in natural populations of the recent allopolyploid Tragopogon mirus.</title>
        <authorList>
            <person name="Buggs R.J.A."/>
            <person name="Elliott N.M."/>
            <person name="Zhang L."/>
            <person name="Koh J."/>
            <person name="Viccini L.F."/>
            <person name="Soltis D.E."/>
            <person name="Soltis P.S."/>
        </authorList>
    </citation>
    <scope>NUCLEOTIDE SEQUENCE</scope>
</reference>
<dbReference type="AlphaFoldDB" id="D4NYG0"/>
<organism evidence="2">
    <name type="scientific">Tragopogon porrifolius</name>
    <name type="common">Purple salsify</name>
    <dbReference type="NCBI Taxonomy" id="13731"/>
    <lineage>
        <taxon>Eukaryota</taxon>
        <taxon>Viridiplantae</taxon>
        <taxon>Streptophyta</taxon>
        <taxon>Embryophyta</taxon>
        <taxon>Tracheophyta</taxon>
        <taxon>Spermatophyta</taxon>
        <taxon>Magnoliopsida</taxon>
        <taxon>eudicotyledons</taxon>
        <taxon>Gunneridae</taxon>
        <taxon>Pentapetalae</taxon>
        <taxon>asterids</taxon>
        <taxon>campanulids</taxon>
        <taxon>Asterales</taxon>
        <taxon>Asteraceae</taxon>
        <taxon>Cichorioideae</taxon>
        <taxon>Cichorieae</taxon>
        <taxon>Scorzonerinae</taxon>
        <taxon>Tragopogon</taxon>
    </lineage>
</organism>
<dbReference type="EMBL" id="GU475496">
    <property type="protein sequence ID" value="ADD64905.1"/>
    <property type="molecule type" value="mRNA"/>
</dbReference>
<protein>
    <submittedName>
        <fullName evidence="2">Transducin family protein</fullName>
    </submittedName>
</protein>
<feature type="compositionally biased region" description="Polar residues" evidence="1">
    <location>
        <begin position="42"/>
        <end position="53"/>
    </location>
</feature>
<evidence type="ECO:0000313" key="2">
    <source>
        <dbReference type="EMBL" id="ADD64905.1"/>
    </source>
</evidence>
<accession>D4NYG0</accession>
<sequence>GKKAEGKSAADSDDSDMEMEMDMDKDDLQKSSKGTKRKNIQGLDNTSNFFADL</sequence>
<feature type="non-terminal residue" evidence="2">
    <location>
        <position position="1"/>
    </location>
</feature>
<name>D4NYG0_TRAPR</name>
<feature type="compositionally biased region" description="Basic and acidic residues" evidence="1">
    <location>
        <begin position="1"/>
        <end position="10"/>
    </location>
</feature>
<feature type="region of interest" description="Disordered" evidence="1">
    <location>
        <begin position="1"/>
        <end position="53"/>
    </location>
</feature>
<proteinExistence type="evidence at transcript level"/>